<dbReference type="SUPFAM" id="SSF52317">
    <property type="entry name" value="Class I glutamine amidotransferase-like"/>
    <property type="match status" value="1"/>
</dbReference>
<comment type="catalytic activity">
    <reaction evidence="9 10">
        <text>L-glutamine + H2O = L-glutamate + NH4(+)</text>
        <dbReference type="Rhea" id="RHEA:15889"/>
        <dbReference type="ChEBI" id="CHEBI:15377"/>
        <dbReference type="ChEBI" id="CHEBI:28938"/>
        <dbReference type="ChEBI" id="CHEBI:29985"/>
        <dbReference type="ChEBI" id="CHEBI:58359"/>
        <dbReference type="EC" id="3.5.1.2"/>
    </reaction>
</comment>
<dbReference type="PIRSF" id="PIRSF000495">
    <property type="entry name" value="Amidotransf_hisH"/>
    <property type="match status" value="1"/>
</dbReference>
<reference evidence="13 14" key="1">
    <citation type="submission" date="2020-02" db="EMBL/GenBank/DDBJ databases">
        <title>Comparative genomics of sulfur disproportionating microorganisms.</title>
        <authorList>
            <person name="Ward L.M."/>
            <person name="Bertran E."/>
            <person name="Johnston D.T."/>
        </authorList>
    </citation>
    <scope>NUCLEOTIDE SEQUENCE [LARGE SCALE GENOMIC DNA]</scope>
    <source>
        <strain evidence="13 14">DSM 100025</strain>
    </source>
</reference>
<evidence type="ECO:0000256" key="8">
    <source>
        <dbReference type="ARBA" id="ARBA00047838"/>
    </source>
</evidence>
<dbReference type="NCBIfam" id="TIGR01855">
    <property type="entry name" value="IMP_synth_hisH"/>
    <property type="match status" value="1"/>
</dbReference>
<name>A0A6N9TNS8_DISTH</name>
<evidence type="ECO:0000256" key="1">
    <source>
        <dbReference type="ARBA" id="ARBA00005091"/>
    </source>
</evidence>
<accession>A0A6N9TNS8</accession>
<keyword evidence="4 10" id="KW-0378">Hydrolase</keyword>
<feature type="active site" evidence="10 11">
    <location>
        <position position="189"/>
    </location>
</feature>
<comment type="caution">
    <text evidence="13">The sequence shown here is derived from an EMBL/GenBank/DDBJ whole genome shotgun (WGS) entry which is preliminary data.</text>
</comment>
<evidence type="ECO:0000256" key="5">
    <source>
        <dbReference type="ARBA" id="ARBA00022962"/>
    </source>
</evidence>
<keyword evidence="6 10" id="KW-0368">Histidine biosynthesis</keyword>
<keyword evidence="5 10" id="KW-0315">Glutamine amidotransferase</keyword>
<dbReference type="InterPro" id="IPR017926">
    <property type="entry name" value="GATASE"/>
</dbReference>
<dbReference type="GO" id="GO:0005737">
    <property type="term" value="C:cytoplasm"/>
    <property type="evidence" value="ECO:0007669"/>
    <property type="project" value="UniProtKB-SubCell"/>
</dbReference>
<evidence type="ECO:0000313" key="14">
    <source>
        <dbReference type="Proteomes" id="UP000469346"/>
    </source>
</evidence>
<evidence type="ECO:0000259" key="12">
    <source>
        <dbReference type="Pfam" id="PF00117"/>
    </source>
</evidence>
<dbReference type="EC" id="4.3.2.10" evidence="10"/>
<keyword evidence="10" id="KW-0963">Cytoplasm</keyword>
<dbReference type="AlphaFoldDB" id="A0A6N9TNS8"/>
<keyword evidence="3 10" id="KW-0028">Amino-acid biosynthesis</keyword>
<dbReference type="PANTHER" id="PTHR42701">
    <property type="entry name" value="IMIDAZOLE GLYCEROL PHOSPHATE SYNTHASE SUBUNIT HISH"/>
    <property type="match status" value="1"/>
</dbReference>
<evidence type="ECO:0000256" key="9">
    <source>
        <dbReference type="ARBA" id="ARBA00049534"/>
    </source>
</evidence>
<evidence type="ECO:0000256" key="3">
    <source>
        <dbReference type="ARBA" id="ARBA00022605"/>
    </source>
</evidence>
<evidence type="ECO:0000313" key="13">
    <source>
        <dbReference type="EMBL" id="NDY42915.1"/>
    </source>
</evidence>
<evidence type="ECO:0000256" key="2">
    <source>
        <dbReference type="ARBA" id="ARBA00011152"/>
    </source>
</evidence>
<proteinExistence type="inferred from homology"/>
<dbReference type="EC" id="3.5.1.2" evidence="10"/>
<feature type="active site" description="Nucleophile" evidence="10 11">
    <location>
        <position position="79"/>
    </location>
</feature>
<feature type="active site" evidence="10 11">
    <location>
        <position position="187"/>
    </location>
</feature>
<sequence>MIAVIDYKAGNLASVARALRHLGHECRVTHDPDEIRRADRIVFPGVGAAEKAMADLRALGLDEVLREACRAGTPLLGICLGTQIIFEHSEEGGVDCLGLLPGVVRRFPSPLFDGDVRLKIPHMGWNTVRWRKTHPVFAGMDPGAAFYFVHSYYPDPADPDLVVGETDYGRTFAAAVARGRLVAVQFHPEKSGRPGLRILDNFCRWG</sequence>
<dbReference type="CDD" id="cd01748">
    <property type="entry name" value="GATase1_IGP_Synthase"/>
    <property type="match status" value="1"/>
</dbReference>
<evidence type="ECO:0000256" key="4">
    <source>
        <dbReference type="ARBA" id="ARBA00022801"/>
    </source>
</evidence>
<dbReference type="UniPathway" id="UPA00031">
    <property type="reaction ID" value="UER00010"/>
</dbReference>
<comment type="function">
    <text evidence="10">IGPS catalyzes the conversion of PRFAR and glutamine to IGP, AICAR and glutamate. The HisH subunit catalyzes the hydrolysis of glutamine to glutamate and ammonia as part of the synthesis of IGP and AICAR. The resulting ammonia molecule is channeled to the active site of HisF.</text>
</comment>
<keyword evidence="14" id="KW-1185">Reference proteome</keyword>
<dbReference type="Gene3D" id="3.40.50.880">
    <property type="match status" value="1"/>
</dbReference>
<gene>
    <name evidence="10 13" type="primary">hisH</name>
    <name evidence="13" type="ORF">G3N55_08685</name>
</gene>
<evidence type="ECO:0000256" key="7">
    <source>
        <dbReference type="ARBA" id="ARBA00023239"/>
    </source>
</evidence>
<dbReference type="EMBL" id="JAAGRR010000099">
    <property type="protein sequence ID" value="NDY42915.1"/>
    <property type="molecule type" value="Genomic_DNA"/>
</dbReference>
<dbReference type="Pfam" id="PF00117">
    <property type="entry name" value="GATase"/>
    <property type="match status" value="1"/>
</dbReference>
<feature type="domain" description="Glutamine amidotransferase" evidence="12">
    <location>
        <begin position="4"/>
        <end position="203"/>
    </location>
</feature>
<organism evidence="13 14">
    <name type="scientific">Dissulfurirhabdus thermomarina</name>
    <dbReference type="NCBI Taxonomy" id="1765737"/>
    <lineage>
        <taxon>Bacteria</taxon>
        <taxon>Deltaproteobacteria</taxon>
        <taxon>Dissulfurirhabdaceae</taxon>
        <taxon>Dissulfurirhabdus</taxon>
    </lineage>
</organism>
<dbReference type="HAMAP" id="MF_00278">
    <property type="entry name" value="HisH"/>
    <property type="match status" value="1"/>
</dbReference>
<comment type="catalytic activity">
    <reaction evidence="8 10">
        <text>5-[(5-phospho-1-deoxy-D-ribulos-1-ylimino)methylamino]-1-(5-phospho-beta-D-ribosyl)imidazole-4-carboxamide + L-glutamine = D-erythro-1-(imidazol-4-yl)glycerol 3-phosphate + 5-amino-1-(5-phospho-beta-D-ribosyl)imidazole-4-carboxamide + L-glutamate + H(+)</text>
        <dbReference type="Rhea" id="RHEA:24793"/>
        <dbReference type="ChEBI" id="CHEBI:15378"/>
        <dbReference type="ChEBI" id="CHEBI:29985"/>
        <dbReference type="ChEBI" id="CHEBI:58278"/>
        <dbReference type="ChEBI" id="CHEBI:58359"/>
        <dbReference type="ChEBI" id="CHEBI:58475"/>
        <dbReference type="ChEBI" id="CHEBI:58525"/>
        <dbReference type="EC" id="4.3.2.10"/>
    </reaction>
</comment>
<dbReference type="GO" id="GO:0000107">
    <property type="term" value="F:imidazoleglycerol-phosphate synthase activity"/>
    <property type="evidence" value="ECO:0007669"/>
    <property type="project" value="UniProtKB-UniRule"/>
</dbReference>
<comment type="pathway">
    <text evidence="1 10">Amino-acid biosynthesis; L-histidine biosynthesis; L-histidine from 5-phospho-alpha-D-ribose 1-diphosphate: step 5/9.</text>
</comment>
<dbReference type="PROSITE" id="PS51273">
    <property type="entry name" value="GATASE_TYPE_1"/>
    <property type="match status" value="1"/>
</dbReference>
<keyword evidence="7 10" id="KW-0456">Lyase</keyword>
<comment type="subunit">
    <text evidence="2 10">Heterodimer of HisH and HisF.</text>
</comment>
<evidence type="ECO:0000256" key="11">
    <source>
        <dbReference type="PIRSR" id="PIRSR000495-1"/>
    </source>
</evidence>
<dbReference type="PANTHER" id="PTHR42701:SF1">
    <property type="entry name" value="IMIDAZOLE GLYCEROL PHOSPHATE SYNTHASE SUBUNIT HISH"/>
    <property type="match status" value="1"/>
</dbReference>
<dbReference type="RefSeq" id="WP_163299045.1">
    <property type="nucleotide sequence ID" value="NZ_JAATWC010000008.1"/>
</dbReference>
<dbReference type="GO" id="GO:0000105">
    <property type="term" value="P:L-histidine biosynthetic process"/>
    <property type="evidence" value="ECO:0007669"/>
    <property type="project" value="UniProtKB-UniRule"/>
</dbReference>
<dbReference type="GO" id="GO:0004359">
    <property type="term" value="F:glutaminase activity"/>
    <property type="evidence" value="ECO:0007669"/>
    <property type="project" value="UniProtKB-EC"/>
</dbReference>
<dbReference type="Proteomes" id="UP000469346">
    <property type="component" value="Unassembled WGS sequence"/>
</dbReference>
<dbReference type="InterPro" id="IPR010139">
    <property type="entry name" value="Imidazole-glycPsynth_HisH"/>
</dbReference>
<dbReference type="InterPro" id="IPR029062">
    <property type="entry name" value="Class_I_gatase-like"/>
</dbReference>
<protein>
    <recommendedName>
        <fullName evidence="10">Imidazole glycerol phosphate synthase subunit HisH</fullName>
        <ecNumber evidence="10">4.3.2.10</ecNumber>
    </recommendedName>
    <alternativeName>
        <fullName evidence="10">IGP synthase glutaminase subunit</fullName>
        <ecNumber evidence="10">3.5.1.2</ecNumber>
    </alternativeName>
    <alternativeName>
        <fullName evidence="10">IGP synthase subunit HisH</fullName>
    </alternativeName>
    <alternativeName>
        <fullName evidence="10">ImGP synthase subunit HisH</fullName>
        <shortName evidence="10">IGPS subunit HisH</shortName>
    </alternativeName>
</protein>
<dbReference type="GO" id="GO:0016829">
    <property type="term" value="F:lyase activity"/>
    <property type="evidence" value="ECO:0007669"/>
    <property type="project" value="UniProtKB-KW"/>
</dbReference>
<evidence type="ECO:0000256" key="6">
    <source>
        <dbReference type="ARBA" id="ARBA00023102"/>
    </source>
</evidence>
<comment type="subcellular location">
    <subcellularLocation>
        <location evidence="10">Cytoplasm</location>
    </subcellularLocation>
</comment>
<evidence type="ECO:0000256" key="10">
    <source>
        <dbReference type="HAMAP-Rule" id="MF_00278"/>
    </source>
</evidence>